<gene>
    <name evidence="1" type="ORF">CCMSSC00406_0008878</name>
</gene>
<reference evidence="1 2" key="1">
    <citation type="journal article" date="2021" name="Appl. Environ. Microbiol.">
        <title>Genetic linkage and physical mapping for an oyster mushroom Pleurotus cornucopiae and QTL analysis for the trait cap color.</title>
        <authorList>
            <person name="Zhang Y."/>
            <person name="Gao W."/>
            <person name="Sonnenberg A."/>
            <person name="Chen Q."/>
            <person name="Zhang J."/>
            <person name="Huang C."/>
        </authorList>
    </citation>
    <scope>NUCLEOTIDE SEQUENCE [LARGE SCALE GENOMIC DNA]</scope>
    <source>
        <strain evidence="1">CCMSSC00406</strain>
    </source>
</reference>
<dbReference type="Proteomes" id="UP000824881">
    <property type="component" value="Unassembled WGS sequence"/>
</dbReference>
<proteinExistence type="predicted"/>
<comment type="caution">
    <text evidence="1">The sequence shown here is derived from an EMBL/GenBank/DDBJ whole genome shotgun (WGS) entry which is preliminary data.</text>
</comment>
<protein>
    <submittedName>
        <fullName evidence="1">Uncharacterized protein</fullName>
    </submittedName>
</protein>
<evidence type="ECO:0000313" key="1">
    <source>
        <dbReference type="EMBL" id="KAG9221287.1"/>
    </source>
</evidence>
<keyword evidence="2" id="KW-1185">Reference proteome</keyword>
<accession>A0ACB7ISQ4</accession>
<dbReference type="EMBL" id="WQMT02000007">
    <property type="protein sequence ID" value="KAG9221287.1"/>
    <property type="molecule type" value="Genomic_DNA"/>
</dbReference>
<organism evidence="1 2">
    <name type="scientific">Pleurotus cornucopiae</name>
    <name type="common">Cornucopia mushroom</name>
    <dbReference type="NCBI Taxonomy" id="5321"/>
    <lineage>
        <taxon>Eukaryota</taxon>
        <taxon>Fungi</taxon>
        <taxon>Dikarya</taxon>
        <taxon>Basidiomycota</taxon>
        <taxon>Agaricomycotina</taxon>
        <taxon>Agaricomycetes</taxon>
        <taxon>Agaricomycetidae</taxon>
        <taxon>Agaricales</taxon>
        <taxon>Pleurotineae</taxon>
        <taxon>Pleurotaceae</taxon>
        <taxon>Pleurotus</taxon>
    </lineage>
</organism>
<name>A0ACB7ISQ4_PLECO</name>
<sequence>MACQCHLLERLVAIPHTHTRTPINSNNCIPPSPAIPSSITHAPPQVVACTRIYPAQRPCLLLLQLDVSPSQPAFYGSHQPSTTDYDSRVESRHERPQSPINAVYAHLHTPTTAGAASPLPPTPTATTAATTATTMASTTPTTLTATPATNPEPHAIPSQPNQVHASTRPHSPKRPKRNEK</sequence>
<evidence type="ECO:0000313" key="2">
    <source>
        <dbReference type="Proteomes" id="UP000824881"/>
    </source>
</evidence>